<evidence type="ECO:0008006" key="4">
    <source>
        <dbReference type="Google" id="ProtNLM"/>
    </source>
</evidence>
<proteinExistence type="predicted"/>
<feature type="region of interest" description="Disordered" evidence="1">
    <location>
        <begin position="1"/>
        <end position="225"/>
    </location>
</feature>
<dbReference type="EMBL" id="CAUYUJ010014653">
    <property type="protein sequence ID" value="CAK0844296.1"/>
    <property type="molecule type" value="Genomic_DNA"/>
</dbReference>
<feature type="compositionally biased region" description="Low complexity" evidence="1">
    <location>
        <begin position="191"/>
        <end position="209"/>
    </location>
</feature>
<feature type="compositionally biased region" description="Low complexity" evidence="1">
    <location>
        <begin position="118"/>
        <end position="146"/>
    </location>
</feature>
<organism evidence="2 3">
    <name type="scientific">Prorocentrum cordatum</name>
    <dbReference type="NCBI Taxonomy" id="2364126"/>
    <lineage>
        <taxon>Eukaryota</taxon>
        <taxon>Sar</taxon>
        <taxon>Alveolata</taxon>
        <taxon>Dinophyceae</taxon>
        <taxon>Prorocentrales</taxon>
        <taxon>Prorocentraceae</taxon>
        <taxon>Prorocentrum</taxon>
    </lineage>
</organism>
<accession>A0ABN9TEU1</accession>
<feature type="compositionally biased region" description="Basic and acidic residues" evidence="1">
    <location>
        <begin position="37"/>
        <end position="46"/>
    </location>
</feature>
<evidence type="ECO:0000256" key="1">
    <source>
        <dbReference type="SAM" id="MobiDB-lite"/>
    </source>
</evidence>
<comment type="caution">
    <text evidence="2">The sequence shown here is derived from an EMBL/GenBank/DDBJ whole genome shotgun (WGS) entry which is preliminary data.</text>
</comment>
<evidence type="ECO:0000313" key="2">
    <source>
        <dbReference type="EMBL" id="CAK0844296.1"/>
    </source>
</evidence>
<dbReference type="SUPFAM" id="SSF54695">
    <property type="entry name" value="POZ domain"/>
    <property type="match status" value="1"/>
</dbReference>
<dbReference type="InterPro" id="IPR011333">
    <property type="entry name" value="SKP1/BTB/POZ_sf"/>
</dbReference>
<name>A0ABN9TEU1_9DINO</name>
<keyword evidence="3" id="KW-1185">Reference proteome</keyword>
<feature type="compositionally biased region" description="Basic and acidic residues" evidence="1">
    <location>
        <begin position="104"/>
        <end position="117"/>
    </location>
</feature>
<dbReference type="Gene3D" id="3.30.710.10">
    <property type="entry name" value="Potassium Channel Kv1.1, Chain A"/>
    <property type="match status" value="1"/>
</dbReference>
<gene>
    <name evidence="2" type="ORF">PCOR1329_LOCUS38426</name>
</gene>
<feature type="compositionally biased region" description="Low complexity" evidence="1">
    <location>
        <begin position="60"/>
        <end position="91"/>
    </location>
</feature>
<dbReference type="Proteomes" id="UP001189429">
    <property type="component" value="Unassembled WGS sequence"/>
</dbReference>
<sequence length="283" mass="28904">MGRGGGRGRDGRGAELPGGAQAEACRGPGAPGRRGRHEAPPARRAEPAAAGGRPRRRLAVPRAAGAARRSPGSAASAGSPCASAAGGASRAVSHLRAASAVGSEDGRCSAADADREASAIARRAVEAAVDTWPDGAGRWSGSGARSTTPRAQQPRCWPAEAAPEAAVQVSRRPSLLLAQAQVTPSAPSSPPAAQRPQPGRQARPAAAEQPAPPGPEGGGVDFESDPINFTHILRFMRDGEAWQPPDDNKARAALKKEAVYFGCTGILNRLDRDEVERAGIAIA</sequence>
<protein>
    <recommendedName>
        <fullName evidence="4">Potassium channel tetramerisation-type BTB domain-containing protein</fullName>
    </recommendedName>
</protein>
<evidence type="ECO:0000313" key="3">
    <source>
        <dbReference type="Proteomes" id="UP001189429"/>
    </source>
</evidence>
<reference evidence="2" key="1">
    <citation type="submission" date="2023-10" db="EMBL/GenBank/DDBJ databases">
        <authorList>
            <person name="Chen Y."/>
            <person name="Shah S."/>
            <person name="Dougan E. K."/>
            <person name="Thang M."/>
            <person name="Chan C."/>
        </authorList>
    </citation>
    <scope>NUCLEOTIDE SEQUENCE [LARGE SCALE GENOMIC DNA]</scope>
</reference>